<name>A0AB72ZSJ5_YERPE</name>
<evidence type="ECO:0000313" key="1">
    <source>
        <dbReference type="EMBL" id="EIR26168.1"/>
    </source>
</evidence>
<gene>
    <name evidence="1" type="ORF">YPPY08_4888</name>
</gene>
<feature type="non-terminal residue" evidence="1">
    <location>
        <position position="13"/>
    </location>
</feature>
<reference evidence="1 2" key="1">
    <citation type="submission" date="2012-05" db="EMBL/GenBank/DDBJ databases">
        <title>Genome sequence of Yersinia Pestis PY-08.</title>
        <authorList>
            <person name="Santana-Cruz I."/>
            <person name="Sengamalay N."/>
            <person name="McCracken C."/>
            <person name="Daugherty S.C."/>
            <person name="Maroo A."/>
            <person name="Vara P.G."/>
            <person name="Tallon L.J."/>
            <person name="Sadzewicz L."/>
            <person name="Vinetz J.M."/>
            <person name="Cespedes Zambrano M.J."/>
            <person name="Fraser-Liggett C.M."/>
            <person name="Tettelin H."/>
        </authorList>
    </citation>
    <scope>NUCLEOTIDE SEQUENCE [LARGE SCALE GENOMIC DNA]</scope>
    <source>
        <strain evidence="1 2">PY-08</strain>
    </source>
</reference>
<evidence type="ECO:0000313" key="2">
    <source>
        <dbReference type="Proteomes" id="UP000003231"/>
    </source>
</evidence>
<proteinExistence type="predicted"/>
<dbReference type="EMBL" id="AKRT01000011">
    <property type="protein sequence ID" value="EIR26168.1"/>
    <property type="molecule type" value="Genomic_DNA"/>
</dbReference>
<comment type="caution">
    <text evidence="1">The sequence shown here is derived from an EMBL/GenBank/DDBJ whole genome shotgun (WGS) entry which is preliminary data.</text>
</comment>
<accession>A0AB72ZSJ5</accession>
<dbReference type="Proteomes" id="UP000003231">
    <property type="component" value="Unassembled WGS sequence"/>
</dbReference>
<organism evidence="1 2">
    <name type="scientific">Yersinia pestis PY-08</name>
    <dbReference type="NCBI Taxonomy" id="992134"/>
    <lineage>
        <taxon>Bacteria</taxon>
        <taxon>Pseudomonadati</taxon>
        <taxon>Pseudomonadota</taxon>
        <taxon>Gammaproteobacteria</taxon>
        <taxon>Enterobacterales</taxon>
        <taxon>Yersiniaceae</taxon>
        <taxon>Yersinia</taxon>
    </lineage>
</organism>
<sequence length="13" mass="1622">MRMKKPADWRGFV</sequence>
<protein>
    <submittedName>
        <fullName evidence="1">Uncharacterized protein</fullName>
    </submittedName>
</protein>